<organism evidence="1 2">
    <name type="scientific">Engystomops pustulosus</name>
    <name type="common">Tungara frog</name>
    <name type="synonym">Physalaemus pustulosus</name>
    <dbReference type="NCBI Taxonomy" id="76066"/>
    <lineage>
        <taxon>Eukaryota</taxon>
        <taxon>Metazoa</taxon>
        <taxon>Chordata</taxon>
        <taxon>Craniata</taxon>
        <taxon>Vertebrata</taxon>
        <taxon>Euteleostomi</taxon>
        <taxon>Amphibia</taxon>
        <taxon>Batrachia</taxon>
        <taxon>Anura</taxon>
        <taxon>Neobatrachia</taxon>
        <taxon>Hyloidea</taxon>
        <taxon>Leptodactylidae</taxon>
        <taxon>Leiuperinae</taxon>
        <taxon>Engystomops</taxon>
    </lineage>
</organism>
<protein>
    <submittedName>
        <fullName evidence="1">Uncharacterized protein</fullName>
    </submittedName>
</protein>
<reference evidence="1" key="1">
    <citation type="thesis" date="2020" institute="ProQuest LLC" country="789 East Eisenhower Parkway, Ann Arbor, MI, USA">
        <title>Comparative Genomics and Chromosome Evolution.</title>
        <authorList>
            <person name="Mudd A.B."/>
        </authorList>
    </citation>
    <scope>NUCLEOTIDE SEQUENCE</scope>
    <source>
        <strain evidence="1">237g6f4</strain>
        <tissue evidence="1">Blood</tissue>
    </source>
</reference>
<name>A0AAV6YW40_ENGPU</name>
<sequence length="71" mass="7869">CALEDETYEDGAETQVQCNRCVCACGNWVCTAMSCEGKDGQLEGDMSRYVEELRKHQETAEKAKSVSSKDI</sequence>
<dbReference type="EMBL" id="WNYA01023323">
    <property type="protein sequence ID" value="KAG8538178.1"/>
    <property type="molecule type" value="Genomic_DNA"/>
</dbReference>
<dbReference type="Proteomes" id="UP000824782">
    <property type="component" value="Unassembled WGS sequence"/>
</dbReference>
<keyword evidence="2" id="KW-1185">Reference proteome</keyword>
<accession>A0AAV6YW40</accession>
<gene>
    <name evidence="1" type="ORF">GDO81_023164</name>
</gene>
<dbReference type="AlphaFoldDB" id="A0AAV6YW40"/>
<feature type="non-terminal residue" evidence="1">
    <location>
        <position position="1"/>
    </location>
</feature>
<evidence type="ECO:0000313" key="1">
    <source>
        <dbReference type="EMBL" id="KAG8538178.1"/>
    </source>
</evidence>
<dbReference type="Pfam" id="PF23244">
    <property type="entry name" value="VWF"/>
    <property type="match status" value="1"/>
</dbReference>
<dbReference type="SUPFAM" id="SSF57603">
    <property type="entry name" value="FnI-like domain"/>
    <property type="match status" value="1"/>
</dbReference>
<proteinExistence type="predicted"/>
<evidence type="ECO:0000313" key="2">
    <source>
        <dbReference type="Proteomes" id="UP000824782"/>
    </source>
</evidence>
<comment type="caution">
    <text evidence="1">The sequence shown here is derived from an EMBL/GenBank/DDBJ whole genome shotgun (WGS) entry which is preliminary data.</text>
</comment>